<name>A0A8D4VLP5_9GAMM</name>
<evidence type="ECO:0000256" key="2">
    <source>
        <dbReference type="ARBA" id="ARBA00022475"/>
    </source>
</evidence>
<feature type="transmembrane region" description="Helical" evidence="6">
    <location>
        <begin position="254"/>
        <end position="277"/>
    </location>
</feature>
<organism evidence="8 9">
    <name type="scientific">Methylogaea oryzae</name>
    <dbReference type="NCBI Taxonomy" id="1295382"/>
    <lineage>
        <taxon>Bacteria</taxon>
        <taxon>Pseudomonadati</taxon>
        <taxon>Pseudomonadota</taxon>
        <taxon>Gammaproteobacteria</taxon>
        <taxon>Methylococcales</taxon>
        <taxon>Methylococcaceae</taxon>
        <taxon>Methylogaea</taxon>
    </lineage>
</organism>
<evidence type="ECO:0000256" key="3">
    <source>
        <dbReference type="ARBA" id="ARBA00022692"/>
    </source>
</evidence>
<dbReference type="PANTHER" id="PTHR30287">
    <property type="entry name" value="MEMBRANE COMPONENT OF PREDICTED ABC SUPERFAMILY METABOLITE UPTAKE TRANSPORTER"/>
    <property type="match status" value="1"/>
</dbReference>
<comment type="subcellular location">
    <subcellularLocation>
        <location evidence="1">Cell membrane</location>
        <topology evidence="1">Multi-pass membrane protein</topology>
    </subcellularLocation>
</comment>
<feature type="transmembrane region" description="Helical" evidence="6">
    <location>
        <begin position="465"/>
        <end position="484"/>
    </location>
</feature>
<feature type="transmembrane region" description="Helical" evidence="6">
    <location>
        <begin position="298"/>
        <end position="324"/>
    </location>
</feature>
<evidence type="ECO:0000256" key="6">
    <source>
        <dbReference type="SAM" id="Phobius"/>
    </source>
</evidence>
<evidence type="ECO:0000313" key="8">
    <source>
        <dbReference type="EMBL" id="BBL69832.1"/>
    </source>
</evidence>
<evidence type="ECO:0000259" key="7">
    <source>
        <dbReference type="Pfam" id="PF02687"/>
    </source>
</evidence>
<evidence type="ECO:0000256" key="1">
    <source>
        <dbReference type="ARBA" id="ARBA00004651"/>
    </source>
</evidence>
<proteinExistence type="predicted"/>
<dbReference type="Pfam" id="PF02687">
    <property type="entry name" value="FtsX"/>
    <property type="match status" value="2"/>
</dbReference>
<dbReference type="KEGG" id="moz:MoryE10_04380"/>
<evidence type="ECO:0000256" key="4">
    <source>
        <dbReference type="ARBA" id="ARBA00022989"/>
    </source>
</evidence>
<reference evidence="8" key="1">
    <citation type="submission" date="2019-06" db="EMBL/GenBank/DDBJ databases">
        <title>Complete genome sequence of Methylogaea oryzae strain JCM16910.</title>
        <authorList>
            <person name="Asakawa S."/>
        </authorList>
    </citation>
    <scope>NUCLEOTIDE SEQUENCE</scope>
    <source>
        <strain evidence="8">E10</strain>
    </source>
</reference>
<sequence>MRYLALGLRLLRRDWRAGEVAVLAFALLLAVAANTAVGLLTDRLQRGMEEQAAELLGADLLLESHQPLPGEWLQQADAAGLSRTLVVEFPSMAVAGERFLLTSVKAVEAGYPLRGALRTAATSDAPDQAAEGIPPQGEAWVDARLLAELGIPLQDDIELGRLRLKASRLLTHEPDRRPDFYSLSPRLLMNAADLPASGLLAGGSRAHYRGLFAGPGREAFKDWLQPRLAAGQRLLDVDQERPELGDTLARAERYLGLASVLVALLSGVAVASAARRYAQRHYDAVAMLRCLGAGRRELRLIIGSQLLAVGLSAAGLGVLVGWLAQEALLHSLRSLLPIAPPAPVWRPAAWGAGNGLLILAGFAWPALWRLERLAPLRVLRRDLEPPSASAWLAGLGMLAVAALLAWRYAGDGKTAALLLAGVGLLVLAVAGLAWALLAASRRWQPRNLAWRFAVRSLNRHPGRSLAQAVAFAITLAAMAVSLVVRNDLLDDWRGQLDAHAPNYFVINLFEQDLERFQRQLTAAGVAASRYYPVVRGRLTEINGQPAQTFAEKGSQGERALTRELGLTWTADLPAGNRITAGAWWDGESEPSLSLEQKLAESLHVGVGDRLAFTVAGRKVQATVSSLRSLRWDSMTPNFYVIFPPGALRDFPYSYLTSFHLPAERRAELADLPRQFPGVTLLDVDQLLRQLQTVLRQATLAVNGVLVFALAAGLAVLWAAVLNQADERLKEDALLRALGAERRLLRRSRLLEFALLGALAGSVAAMVAEGLIWVLYRRVLHMDAAFHGPLWLDLPAVGALLVAACGLLLTRRAVTVGPLTVLREG</sequence>
<feature type="domain" description="ABC3 transporter permease C-terminal" evidence="7">
    <location>
        <begin position="704"/>
        <end position="814"/>
    </location>
</feature>
<evidence type="ECO:0000313" key="9">
    <source>
        <dbReference type="Proteomes" id="UP000824988"/>
    </source>
</evidence>
<feature type="transmembrane region" description="Helical" evidence="6">
    <location>
        <begin position="752"/>
        <end position="775"/>
    </location>
</feature>
<feature type="transmembrane region" description="Helical" evidence="6">
    <location>
        <begin position="415"/>
        <end position="437"/>
    </location>
</feature>
<protein>
    <recommendedName>
        <fullName evidence="7">ABC3 transporter permease C-terminal domain-containing protein</fullName>
    </recommendedName>
</protein>
<dbReference type="RefSeq" id="WP_221048065.1">
    <property type="nucleotide sequence ID" value="NZ_AP019782.1"/>
</dbReference>
<keyword evidence="2" id="KW-1003">Cell membrane</keyword>
<evidence type="ECO:0000256" key="5">
    <source>
        <dbReference type="ARBA" id="ARBA00023136"/>
    </source>
</evidence>
<keyword evidence="5 6" id="KW-0472">Membrane</keyword>
<feature type="domain" description="ABC3 transporter permease C-terminal" evidence="7">
    <location>
        <begin position="257"/>
        <end position="370"/>
    </location>
</feature>
<feature type="transmembrane region" description="Helical" evidence="6">
    <location>
        <begin position="388"/>
        <end position="409"/>
    </location>
</feature>
<accession>A0A8D4VLP5</accession>
<dbReference type="GO" id="GO:0005886">
    <property type="term" value="C:plasma membrane"/>
    <property type="evidence" value="ECO:0007669"/>
    <property type="project" value="UniProtKB-SubCell"/>
</dbReference>
<dbReference type="PANTHER" id="PTHR30287:SF1">
    <property type="entry name" value="INNER MEMBRANE PROTEIN"/>
    <property type="match status" value="1"/>
</dbReference>
<dbReference type="EMBL" id="AP019782">
    <property type="protein sequence ID" value="BBL69832.1"/>
    <property type="molecule type" value="Genomic_DNA"/>
</dbReference>
<dbReference type="InterPro" id="IPR003838">
    <property type="entry name" value="ABC3_permease_C"/>
</dbReference>
<keyword evidence="4 6" id="KW-1133">Transmembrane helix</keyword>
<gene>
    <name evidence="8" type="ORF">MoryE10_04380</name>
</gene>
<dbReference type="Proteomes" id="UP000824988">
    <property type="component" value="Chromosome"/>
</dbReference>
<keyword evidence="9" id="KW-1185">Reference proteome</keyword>
<dbReference type="InterPro" id="IPR038766">
    <property type="entry name" value="Membrane_comp_ABC_pdt"/>
</dbReference>
<keyword evidence="3 6" id="KW-0812">Transmembrane</keyword>
<feature type="transmembrane region" description="Helical" evidence="6">
    <location>
        <begin position="344"/>
        <end position="367"/>
    </location>
</feature>
<dbReference type="AlphaFoldDB" id="A0A8D4VLP5"/>
<feature type="transmembrane region" description="Helical" evidence="6">
    <location>
        <begin position="699"/>
        <end position="720"/>
    </location>
</feature>
<feature type="transmembrane region" description="Helical" evidence="6">
    <location>
        <begin position="787"/>
        <end position="808"/>
    </location>
</feature>